<dbReference type="OrthoDB" id="935at2"/>
<dbReference type="eggNOG" id="COG1198">
    <property type="taxonomic scope" value="Bacteria"/>
</dbReference>
<dbReference type="GO" id="GO:0043138">
    <property type="term" value="F:3'-5' DNA helicase activity"/>
    <property type="evidence" value="ECO:0007669"/>
    <property type="project" value="TreeGrafter"/>
</dbReference>
<keyword evidence="1" id="KW-0547">Nucleotide-binding</keyword>
<evidence type="ECO:0000313" key="6">
    <source>
        <dbReference type="Proteomes" id="UP000003806"/>
    </source>
</evidence>
<dbReference type="GO" id="GO:0003677">
    <property type="term" value="F:DNA binding"/>
    <property type="evidence" value="ECO:0007669"/>
    <property type="project" value="UniProtKB-KW"/>
</dbReference>
<proteinExistence type="predicted"/>
<dbReference type="Pfam" id="PF17764">
    <property type="entry name" value="PriA_3primeBD"/>
    <property type="match status" value="1"/>
</dbReference>
<sequence length="590" mass="64084">MTLVRVWLAGPWWHSLTYESDGPVPSGCRVAVPVGRSVRIGLVAGPEDGPADQTVKKILRVIDPAPTVAQAMIPVVEWAAGSFFCSPGDVIRQLLPGSFWKGEPFPEWTQEGTVPSSSETFYDPSDEARFQKVVSTLTGCSGGAIVMTPELETAKEWARRLSGAGLKKRLILWPKGAKAIAAAWKKCLGSDDPIVIGSSACVMAPLRRPELCAIEGESLAAYVLQSGVGLSVRSLAARRFHAGGKVLLLGRMPSSRVFCACAPREAESSPDDKAGLRFVSLFDAARHELTGFRFPFSIGESVLSDTKKVLRAGKTVLWLLDRRGEAGEIRCLECDQPVVCGRCGAGVTLWGGRLVCPVCRWSAELPDACPHCGGRLLQSRRPGLEALLPIAQALAGSQPVVLWHQNDPSGVREAREKVAALAETGGLVLGSRRALSLLSKLDVPLVCWLDADAEARQPDYASRAEAYSMILESMTRGRPKGRDVVLQTRSPQKGWQITLKSGWKAFWIGELKERRELGFPPYSYFVTIDPAGRSDEVRQALDDGGFSYMESDEKISLLAERLAPLHQCLAPLFSIGQSRKGFPKISLRLD</sequence>
<evidence type="ECO:0000256" key="2">
    <source>
        <dbReference type="ARBA" id="ARBA00022840"/>
    </source>
</evidence>
<dbReference type="EMBL" id="CM001376">
    <property type="protein sequence ID" value="EHM13361.1"/>
    <property type="molecule type" value="Genomic_DNA"/>
</dbReference>
<organism evidence="5 6">
    <name type="scientific">Jonquetella anthropi DSM 22815</name>
    <dbReference type="NCBI Taxonomy" id="885272"/>
    <lineage>
        <taxon>Bacteria</taxon>
        <taxon>Thermotogati</taxon>
        <taxon>Synergistota</taxon>
        <taxon>Synergistia</taxon>
        <taxon>Synergistales</taxon>
        <taxon>Dethiosulfovibrionaceae</taxon>
        <taxon>Jonquetella</taxon>
    </lineage>
</organism>
<evidence type="ECO:0000256" key="3">
    <source>
        <dbReference type="ARBA" id="ARBA00023125"/>
    </source>
</evidence>
<protein>
    <recommendedName>
        <fullName evidence="4">Primosomal protein N' 3' DNA-binding domain-containing protein</fullName>
    </recommendedName>
</protein>
<evidence type="ECO:0000259" key="4">
    <source>
        <dbReference type="Pfam" id="PF17764"/>
    </source>
</evidence>
<dbReference type="AlphaFoldDB" id="H0UL02"/>
<dbReference type="HOGENOM" id="CLU_013353_4_1_0"/>
<evidence type="ECO:0000313" key="5">
    <source>
        <dbReference type="EMBL" id="EHM13361.1"/>
    </source>
</evidence>
<gene>
    <name evidence="5" type="ORF">JonanDRAFT_0989</name>
</gene>
<dbReference type="GO" id="GO:0006302">
    <property type="term" value="P:double-strand break repair"/>
    <property type="evidence" value="ECO:0007669"/>
    <property type="project" value="TreeGrafter"/>
</dbReference>
<reference evidence="5 6" key="1">
    <citation type="submission" date="2011-11" db="EMBL/GenBank/DDBJ databases">
        <title>The Noncontiguous Finished genome of Jonquetella anthropi DSM 22815.</title>
        <authorList>
            <consortium name="US DOE Joint Genome Institute (JGI-PGF)"/>
            <person name="Lucas S."/>
            <person name="Copeland A."/>
            <person name="Lapidus A."/>
            <person name="Glavina del Rio T."/>
            <person name="Dalin E."/>
            <person name="Tice H."/>
            <person name="Bruce D."/>
            <person name="Goodwin L."/>
            <person name="Pitluck S."/>
            <person name="Peters L."/>
            <person name="Mikhailova N."/>
            <person name="Held B."/>
            <person name="Kyrpides N."/>
            <person name="Mavromatis K."/>
            <person name="Ivanova N."/>
            <person name="Markowitz V."/>
            <person name="Cheng J.-F."/>
            <person name="Hugenholtz P."/>
            <person name="Woyke T."/>
            <person name="Wu D."/>
            <person name="Gronow S."/>
            <person name="Wellnitz S."/>
            <person name="Brambilla E."/>
            <person name="Klenk H.-P."/>
            <person name="Eisen J.A."/>
        </authorList>
    </citation>
    <scope>NUCLEOTIDE SEQUENCE [LARGE SCALE GENOMIC DNA]</scope>
    <source>
        <strain evidence="5 6">DSM 22815</strain>
    </source>
</reference>
<accession>H0UL02</accession>
<dbReference type="PANTHER" id="PTHR30580">
    <property type="entry name" value="PRIMOSOMAL PROTEIN N"/>
    <property type="match status" value="1"/>
</dbReference>
<dbReference type="InterPro" id="IPR041222">
    <property type="entry name" value="PriA_3primeBD"/>
</dbReference>
<dbReference type="Proteomes" id="UP000003806">
    <property type="component" value="Chromosome"/>
</dbReference>
<dbReference type="STRING" id="885272.JonanDRAFT_0989"/>
<keyword evidence="3" id="KW-0238">DNA-binding</keyword>
<feature type="domain" description="Primosomal protein N' 3' DNA-binding" evidence="4">
    <location>
        <begin position="6"/>
        <end position="96"/>
    </location>
</feature>
<dbReference type="GO" id="GO:0006310">
    <property type="term" value="P:DNA recombination"/>
    <property type="evidence" value="ECO:0007669"/>
    <property type="project" value="TreeGrafter"/>
</dbReference>
<dbReference type="Gene3D" id="3.40.1440.60">
    <property type="entry name" value="PriA, 3(prime) DNA-binding domain"/>
    <property type="match status" value="1"/>
</dbReference>
<name>H0UL02_9BACT</name>
<evidence type="ECO:0000256" key="1">
    <source>
        <dbReference type="ARBA" id="ARBA00022741"/>
    </source>
</evidence>
<dbReference type="RefSeq" id="WP_008523017.1">
    <property type="nucleotide sequence ID" value="NZ_CM001376.1"/>
</dbReference>
<dbReference type="PANTHER" id="PTHR30580:SF0">
    <property type="entry name" value="PRIMOSOMAL PROTEIN N"/>
    <property type="match status" value="1"/>
</dbReference>
<dbReference type="GO" id="GO:0005524">
    <property type="term" value="F:ATP binding"/>
    <property type="evidence" value="ECO:0007669"/>
    <property type="project" value="UniProtKB-KW"/>
</dbReference>
<keyword evidence="2" id="KW-0067">ATP-binding</keyword>
<dbReference type="InterPro" id="IPR042115">
    <property type="entry name" value="PriA_3primeBD_sf"/>
</dbReference>
<keyword evidence="6" id="KW-1185">Reference proteome</keyword>
<dbReference type="GO" id="GO:0006270">
    <property type="term" value="P:DNA replication initiation"/>
    <property type="evidence" value="ECO:0007669"/>
    <property type="project" value="TreeGrafter"/>
</dbReference>